<dbReference type="SUPFAM" id="SSF46785">
    <property type="entry name" value="Winged helix' DNA-binding domain"/>
    <property type="match status" value="1"/>
</dbReference>
<name>A0ABP8GGX1_9BURK</name>
<dbReference type="Gene3D" id="3.30.70.920">
    <property type="match status" value="1"/>
</dbReference>
<dbReference type="PANTHER" id="PTHR30154">
    <property type="entry name" value="LEUCINE-RESPONSIVE REGULATORY PROTEIN"/>
    <property type="match status" value="1"/>
</dbReference>
<dbReference type="Pfam" id="PF01037">
    <property type="entry name" value="AsnC_trans_reg"/>
    <property type="match status" value="1"/>
</dbReference>
<keyword evidence="3" id="KW-0804">Transcription</keyword>
<keyword evidence="6" id="KW-1185">Reference proteome</keyword>
<gene>
    <name evidence="5" type="ORF">GCM10023144_04830</name>
</gene>
<protein>
    <submittedName>
        <fullName evidence="5">Lrp/AsnC family transcriptional regulator</fullName>
    </submittedName>
</protein>
<dbReference type="InterPro" id="IPR000485">
    <property type="entry name" value="AsnC-type_HTH_dom"/>
</dbReference>
<evidence type="ECO:0000313" key="6">
    <source>
        <dbReference type="Proteomes" id="UP001501671"/>
    </source>
</evidence>
<feature type="domain" description="HTH asnC-type" evidence="4">
    <location>
        <begin position="20"/>
        <end position="81"/>
    </location>
</feature>
<accession>A0ABP8GGX1</accession>
<sequence>MPVTTLWHSVARTGDGTMKFDSFDVKILNLLQQNNQITSAELAERVNLSSASCLRRVRRLREEKVITSDVSIVSPEAAGRGLTMIVMVSLERERSELLDNFKRSILARPEVTQCYYVTGEADFIIVLHASDIGDYERFTKKFFFDNPNVRRFSTMVVMDRIKFSTAIPIDLAE</sequence>
<dbReference type="InterPro" id="IPR019888">
    <property type="entry name" value="Tscrpt_reg_AsnC-like"/>
</dbReference>
<dbReference type="InterPro" id="IPR019887">
    <property type="entry name" value="Tscrpt_reg_AsnC/Lrp_C"/>
</dbReference>
<evidence type="ECO:0000313" key="5">
    <source>
        <dbReference type="EMBL" id="GAA4323774.1"/>
    </source>
</evidence>
<evidence type="ECO:0000259" key="4">
    <source>
        <dbReference type="PROSITE" id="PS50956"/>
    </source>
</evidence>
<dbReference type="PROSITE" id="PS50956">
    <property type="entry name" value="HTH_ASNC_2"/>
    <property type="match status" value="1"/>
</dbReference>
<dbReference type="Gene3D" id="1.10.10.10">
    <property type="entry name" value="Winged helix-like DNA-binding domain superfamily/Winged helix DNA-binding domain"/>
    <property type="match status" value="1"/>
</dbReference>
<dbReference type="PANTHER" id="PTHR30154:SF34">
    <property type="entry name" value="TRANSCRIPTIONAL REGULATOR AZLB"/>
    <property type="match status" value="1"/>
</dbReference>
<proteinExistence type="predicted"/>
<comment type="caution">
    <text evidence="5">The sequence shown here is derived from an EMBL/GenBank/DDBJ whole genome shotgun (WGS) entry which is preliminary data.</text>
</comment>
<organism evidence="5 6">
    <name type="scientific">Pigmentiphaga soli</name>
    <dbReference type="NCBI Taxonomy" id="1007095"/>
    <lineage>
        <taxon>Bacteria</taxon>
        <taxon>Pseudomonadati</taxon>
        <taxon>Pseudomonadota</taxon>
        <taxon>Betaproteobacteria</taxon>
        <taxon>Burkholderiales</taxon>
        <taxon>Alcaligenaceae</taxon>
        <taxon>Pigmentiphaga</taxon>
    </lineage>
</organism>
<keyword evidence="1" id="KW-0805">Transcription regulation</keyword>
<evidence type="ECO:0000256" key="2">
    <source>
        <dbReference type="ARBA" id="ARBA00023125"/>
    </source>
</evidence>
<evidence type="ECO:0000256" key="1">
    <source>
        <dbReference type="ARBA" id="ARBA00023015"/>
    </source>
</evidence>
<reference evidence="6" key="1">
    <citation type="journal article" date="2019" name="Int. J. Syst. Evol. Microbiol.">
        <title>The Global Catalogue of Microorganisms (GCM) 10K type strain sequencing project: providing services to taxonomists for standard genome sequencing and annotation.</title>
        <authorList>
            <consortium name="The Broad Institute Genomics Platform"/>
            <consortium name="The Broad Institute Genome Sequencing Center for Infectious Disease"/>
            <person name="Wu L."/>
            <person name="Ma J."/>
        </authorList>
    </citation>
    <scope>NUCLEOTIDE SEQUENCE [LARGE SCALE GENOMIC DNA]</scope>
    <source>
        <strain evidence="6">JCM 17666</strain>
    </source>
</reference>
<dbReference type="PRINTS" id="PR00033">
    <property type="entry name" value="HTHASNC"/>
</dbReference>
<dbReference type="SUPFAM" id="SSF54909">
    <property type="entry name" value="Dimeric alpha+beta barrel"/>
    <property type="match status" value="1"/>
</dbReference>
<dbReference type="Proteomes" id="UP001501671">
    <property type="component" value="Unassembled WGS sequence"/>
</dbReference>
<dbReference type="EMBL" id="BAABFO010000002">
    <property type="protein sequence ID" value="GAA4323774.1"/>
    <property type="molecule type" value="Genomic_DNA"/>
</dbReference>
<evidence type="ECO:0000256" key="3">
    <source>
        <dbReference type="ARBA" id="ARBA00023163"/>
    </source>
</evidence>
<dbReference type="InterPro" id="IPR036390">
    <property type="entry name" value="WH_DNA-bd_sf"/>
</dbReference>
<dbReference type="InterPro" id="IPR036388">
    <property type="entry name" value="WH-like_DNA-bd_sf"/>
</dbReference>
<keyword evidence="2" id="KW-0238">DNA-binding</keyword>
<dbReference type="InterPro" id="IPR011008">
    <property type="entry name" value="Dimeric_a/b-barrel"/>
</dbReference>
<dbReference type="SMART" id="SM00344">
    <property type="entry name" value="HTH_ASNC"/>
    <property type="match status" value="1"/>
</dbReference>
<dbReference type="Pfam" id="PF13412">
    <property type="entry name" value="HTH_24"/>
    <property type="match status" value="1"/>
</dbReference>